<dbReference type="Pfam" id="PF17820">
    <property type="entry name" value="PDZ_6"/>
    <property type="match status" value="1"/>
</dbReference>
<dbReference type="InterPro" id="IPR041489">
    <property type="entry name" value="PDZ_6"/>
</dbReference>
<comment type="caution">
    <text evidence="2">The sequence shown here is derived from an EMBL/GenBank/DDBJ whole genome shotgun (WGS) entry which is preliminary data.</text>
</comment>
<evidence type="ECO:0000313" key="3">
    <source>
        <dbReference type="Proteomes" id="UP001189429"/>
    </source>
</evidence>
<dbReference type="Proteomes" id="UP001189429">
    <property type="component" value="Unassembled WGS sequence"/>
</dbReference>
<accession>A0ABN9TRZ9</accession>
<dbReference type="InterPro" id="IPR001478">
    <property type="entry name" value="PDZ"/>
</dbReference>
<dbReference type="SMART" id="SM00228">
    <property type="entry name" value="PDZ"/>
    <property type="match status" value="1"/>
</dbReference>
<evidence type="ECO:0000313" key="2">
    <source>
        <dbReference type="EMBL" id="CAK0848901.1"/>
    </source>
</evidence>
<reference evidence="2" key="1">
    <citation type="submission" date="2023-10" db="EMBL/GenBank/DDBJ databases">
        <authorList>
            <person name="Chen Y."/>
            <person name="Shah S."/>
            <person name="Dougan E. K."/>
            <person name="Thang M."/>
            <person name="Chan C."/>
        </authorList>
    </citation>
    <scope>NUCLEOTIDE SEQUENCE [LARGE SCALE GENOMIC DNA]</scope>
</reference>
<organism evidence="2 3">
    <name type="scientific">Prorocentrum cordatum</name>
    <dbReference type="NCBI Taxonomy" id="2364126"/>
    <lineage>
        <taxon>Eukaryota</taxon>
        <taxon>Sar</taxon>
        <taxon>Alveolata</taxon>
        <taxon>Dinophyceae</taxon>
        <taxon>Prorocentrales</taxon>
        <taxon>Prorocentraceae</taxon>
        <taxon>Prorocentrum</taxon>
    </lineage>
</organism>
<dbReference type="InterPro" id="IPR036034">
    <property type="entry name" value="PDZ_sf"/>
</dbReference>
<dbReference type="EMBL" id="CAUYUJ010015019">
    <property type="protein sequence ID" value="CAK0848901.1"/>
    <property type="molecule type" value="Genomic_DNA"/>
</dbReference>
<sequence length="135" mass="15019">RGRSELLPLLKLRPLMVKFDREEQVLDTEEPHVELHVLLPERRRGCPSEGLGFELAKRGHLPTVLEVQEDSPAWCAGVRDGDGILEVNGESTLTLSKGAMTSALAQQAELTIWRRPMGMNLEELWVASVPPSRGD</sequence>
<evidence type="ECO:0000259" key="1">
    <source>
        <dbReference type="PROSITE" id="PS50106"/>
    </source>
</evidence>
<dbReference type="PROSITE" id="PS50106">
    <property type="entry name" value="PDZ"/>
    <property type="match status" value="1"/>
</dbReference>
<proteinExistence type="predicted"/>
<feature type="non-terminal residue" evidence="2">
    <location>
        <position position="1"/>
    </location>
</feature>
<protein>
    <recommendedName>
        <fullName evidence="1">PDZ domain-containing protein</fullName>
    </recommendedName>
</protein>
<dbReference type="Gene3D" id="2.30.42.10">
    <property type="match status" value="1"/>
</dbReference>
<keyword evidence="3" id="KW-1185">Reference proteome</keyword>
<dbReference type="SUPFAM" id="SSF50156">
    <property type="entry name" value="PDZ domain-like"/>
    <property type="match status" value="1"/>
</dbReference>
<feature type="domain" description="PDZ" evidence="1">
    <location>
        <begin position="36"/>
        <end position="93"/>
    </location>
</feature>
<name>A0ABN9TRZ9_9DINO</name>
<gene>
    <name evidence="2" type="ORF">PCOR1329_LOCUS41734</name>
</gene>